<dbReference type="RefSeq" id="WP_021645153.1">
    <property type="nucleotide sequence ID" value="NZ_KE993095.1"/>
</dbReference>
<sequence length="193" mass="21494">MKTTNYSLIRILFALVIGLVLVIWPDAAAAYIVITLGVAFLIPGIITLFAYFGRKRGENKKALRFPIEGVGSLLLGLWLIIMPDFFADVLMFLLGFILIMGGVQQISSLARAREWIRVPAAFYLVPVLILIAGLVTLFNPARTRNTAFLIIGICSLVYAVSELVNWFKFVRLRPESPLFPHPEEVDEDAGIID</sequence>
<feature type="transmembrane region" description="Helical" evidence="1">
    <location>
        <begin position="65"/>
        <end position="83"/>
    </location>
</feature>
<evidence type="ECO:0008006" key="4">
    <source>
        <dbReference type="Google" id="ProtNLM"/>
    </source>
</evidence>
<dbReference type="PATRIC" id="fig|1321819.3.peg.9"/>
<name>U2CYZ1_9BACE</name>
<organism evidence="2 3">
    <name type="scientific">Bacteroides pyogenes F0041</name>
    <dbReference type="NCBI Taxonomy" id="1321819"/>
    <lineage>
        <taxon>Bacteria</taxon>
        <taxon>Pseudomonadati</taxon>
        <taxon>Bacteroidota</taxon>
        <taxon>Bacteroidia</taxon>
        <taxon>Bacteroidales</taxon>
        <taxon>Bacteroidaceae</taxon>
        <taxon>Bacteroides</taxon>
    </lineage>
</organism>
<dbReference type="HOGENOM" id="CLU_091343_1_0_10"/>
<accession>U2CYZ1</accession>
<feature type="transmembrane region" description="Helical" evidence="1">
    <location>
        <begin position="89"/>
        <end position="109"/>
    </location>
</feature>
<dbReference type="Pfam" id="PF03729">
    <property type="entry name" value="DUF308"/>
    <property type="match status" value="2"/>
</dbReference>
<feature type="transmembrane region" description="Helical" evidence="1">
    <location>
        <begin position="147"/>
        <end position="167"/>
    </location>
</feature>
<keyword evidence="1" id="KW-0812">Transmembrane</keyword>
<keyword evidence="1" id="KW-1133">Transmembrane helix</keyword>
<dbReference type="InterPro" id="IPR005325">
    <property type="entry name" value="DUF308_memb"/>
</dbReference>
<evidence type="ECO:0000313" key="2">
    <source>
        <dbReference type="EMBL" id="ERI89298.1"/>
    </source>
</evidence>
<dbReference type="OrthoDB" id="1043841at2"/>
<dbReference type="PANTHER" id="PTHR34989:SF1">
    <property type="entry name" value="PROTEIN HDED"/>
    <property type="match status" value="1"/>
</dbReference>
<protein>
    <recommendedName>
        <fullName evidence="4">DUF308 domain-containing protein</fullName>
    </recommendedName>
</protein>
<comment type="caution">
    <text evidence="2">The sequence shown here is derived from an EMBL/GenBank/DDBJ whole genome shotgun (WGS) entry which is preliminary data.</text>
</comment>
<proteinExistence type="predicted"/>
<feature type="transmembrane region" description="Helical" evidence="1">
    <location>
        <begin position="30"/>
        <end position="53"/>
    </location>
</feature>
<dbReference type="Proteomes" id="UP000016496">
    <property type="component" value="Unassembled WGS sequence"/>
</dbReference>
<dbReference type="GO" id="GO:0005886">
    <property type="term" value="C:plasma membrane"/>
    <property type="evidence" value="ECO:0007669"/>
    <property type="project" value="TreeGrafter"/>
</dbReference>
<feature type="transmembrane region" description="Helical" evidence="1">
    <location>
        <begin position="121"/>
        <end position="141"/>
    </location>
</feature>
<dbReference type="PANTHER" id="PTHR34989">
    <property type="entry name" value="PROTEIN HDED"/>
    <property type="match status" value="1"/>
</dbReference>
<dbReference type="EMBL" id="AWSV01000001">
    <property type="protein sequence ID" value="ERI89298.1"/>
    <property type="molecule type" value="Genomic_DNA"/>
</dbReference>
<dbReference type="AlphaFoldDB" id="U2CYZ1"/>
<keyword evidence="1" id="KW-0472">Membrane</keyword>
<evidence type="ECO:0000256" key="1">
    <source>
        <dbReference type="SAM" id="Phobius"/>
    </source>
</evidence>
<feature type="transmembrane region" description="Helical" evidence="1">
    <location>
        <begin position="7"/>
        <end position="24"/>
    </location>
</feature>
<reference evidence="2 3" key="1">
    <citation type="submission" date="2013-08" db="EMBL/GenBank/DDBJ databases">
        <authorList>
            <person name="Weinstock G."/>
            <person name="Sodergren E."/>
            <person name="Wylie T."/>
            <person name="Fulton L."/>
            <person name="Fulton R."/>
            <person name="Fronick C."/>
            <person name="O'Laughlin M."/>
            <person name="Godfrey J."/>
            <person name="Miner T."/>
            <person name="Herter B."/>
            <person name="Appelbaum E."/>
            <person name="Cordes M."/>
            <person name="Lek S."/>
            <person name="Wollam A."/>
            <person name="Pepin K.H."/>
            <person name="Palsikar V.B."/>
            <person name="Mitreva M."/>
            <person name="Wilson R.K."/>
        </authorList>
    </citation>
    <scope>NUCLEOTIDE SEQUENCE [LARGE SCALE GENOMIC DNA]</scope>
    <source>
        <strain evidence="2 3">F0041</strain>
    </source>
</reference>
<gene>
    <name evidence="2" type="ORF">HMPREF1981_00009</name>
</gene>
<evidence type="ECO:0000313" key="3">
    <source>
        <dbReference type="Proteomes" id="UP000016496"/>
    </source>
</evidence>
<dbReference type="InterPro" id="IPR052712">
    <property type="entry name" value="Acid_resist_chaperone_HdeD"/>
</dbReference>